<dbReference type="Gene3D" id="1.10.357.10">
    <property type="entry name" value="Tetracycline Repressor, domain 2"/>
    <property type="match status" value="1"/>
</dbReference>
<organism evidence="4 5">
    <name type="scientific">[Mycobacterium] manitobense</name>
    <dbReference type="NCBI Taxonomy" id="190147"/>
    <lineage>
        <taxon>Bacteria</taxon>
        <taxon>Bacillati</taxon>
        <taxon>Actinomycetota</taxon>
        <taxon>Actinomycetes</taxon>
        <taxon>Mycobacteriales</taxon>
        <taxon>Mycobacteriaceae</taxon>
        <taxon>Mycolicibacterium</taxon>
    </lineage>
</organism>
<proteinExistence type="predicted"/>
<protein>
    <submittedName>
        <fullName evidence="4">TetR/AcrR family transcriptional regulator</fullName>
    </submittedName>
</protein>
<dbReference type="PANTHER" id="PTHR30055">
    <property type="entry name" value="HTH-TYPE TRANSCRIPTIONAL REGULATOR RUTR"/>
    <property type="match status" value="1"/>
</dbReference>
<evidence type="ECO:0000313" key="4">
    <source>
        <dbReference type="EMBL" id="MCV7172752.1"/>
    </source>
</evidence>
<feature type="domain" description="HTH tetR-type" evidence="3">
    <location>
        <begin position="33"/>
        <end position="93"/>
    </location>
</feature>
<reference evidence="4" key="1">
    <citation type="submission" date="2020-07" db="EMBL/GenBank/DDBJ databases">
        <authorList>
            <person name="Pettersson B.M.F."/>
            <person name="Behra P.R.K."/>
            <person name="Ramesh M."/>
            <person name="Das S."/>
            <person name="Dasgupta S."/>
            <person name="Kirsebom L.A."/>
        </authorList>
    </citation>
    <scope>NUCLEOTIDE SEQUENCE</scope>
    <source>
        <strain evidence="4">DSM 44615</strain>
    </source>
</reference>
<accession>A0A9X2YUE3</accession>
<dbReference type="AlphaFoldDB" id="A0A9X2YUE3"/>
<name>A0A9X2YUE3_9MYCO</name>
<evidence type="ECO:0000256" key="2">
    <source>
        <dbReference type="PROSITE-ProRule" id="PRU00335"/>
    </source>
</evidence>
<dbReference type="Proteomes" id="UP001140293">
    <property type="component" value="Unassembled WGS sequence"/>
</dbReference>
<reference evidence="4" key="2">
    <citation type="journal article" date="2022" name="BMC Genomics">
        <title>Comparative genome analysis of mycobacteria focusing on tRNA and non-coding RNA.</title>
        <authorList>
            <person name="Behra P.R.K."/>
            <person name="Pettersson B.M.F."/>
            <person name="Ramesh M."/>
            <person name="Das S."/>
            <person name="Dasgupta S."/>
            <person name="Kirsebom L.A."/>
        </authorList>
    </citation>
    <scope>NUCLEOTIDE SEQUENCE</scope>
    <source>
        <strain evidence="4">DSM 44615</strain>
    </source>
</reference>
<dbReference type="InterPro" id="IPR050109">
    <property type="entry name" value="HTH-type_TetR-like_transc_reg"/>
</dbReference>
<dbReference type="InterPro" id="IPR009057">
    <property type="entry name" value="Homeodomain-like_sf"/>
</dbReference>
<comment type="caution">
    <text evidence="4">The sequence shown here is derived from an EMBL/GenBank/DDBJ whole genome shotgun (WGS) entry which is preliminary data.</text>
</comment>
<evidence type="ECO:0000256" key="1">
    <source>
        <dbReference type="ARBA" id="ARBA00023125"/>
    </source>
</evidence>
<evidence type="ECO:0000259" key="3">
    <source>
        <dbReference type="PROSITE" id="PS50977"/>
    </source>
</evidence>
<sequence>MHYWKSCPSDNFCRIHDADEGGDRTGIEDARIGRTRADVSRAALDVLIGEGWEQVTHARVAEAAGYSKSTLYTHWPSRYDLIAMAIDSLGDMPHHEPTGELRADIVGELTVFRQAIRELRLDHILAGMAQSASVDDVAALRDRVNSAGQRNLRDMLAQRFSGDVLEAAVSMLTGVVACPSLMFGHLPEDRVIAAAVDIVLGHKS</sequence>
<feature type="DNA-binding region" description="H-T-H motif" evidence="2">
    <location>
        <begin position="56"/>
        <end position="75"/>
    </location>
</feature>
<gene>
    <name evidence="4" type="ORF">H7I41_22785</name>
</gene>
<dbReference type="GO" id="GO:0003700">
    <property type="term" value="F:DNA-binding transcription factor activity"/>
    <property type="evidence" value="ECO:0007669"/>
    <property type="project" value="TreeGrafter"/>
</dbReference>
<dbReference type="PANTHER" id="PTHR30055:SF148">
    <property type="entry name" value="TETR-FAMILY TRANSCRIPTIONAL REGULATOR"/>
    <property type="match status" value="1"/>
</dbReference>
<dbReference type="SUPFAM" id="SSF46689">
    <property type="entry name" value="Homeodomain-like"/>
    <property type="match status" value="1"/>
</dbReference>
<keyword evidence="1 2" id="KW-0238">DNA-binding</keyword>
<dbReference type="GO" id="GO:0000976">
    <property type="term" value="F:transcription cis-regulatory region binding"/>
    <property type="evidence" value="ECO:0007669"/>
    <property type="project" value="TreeGrafter"/>
</dbReference>
<dbReference type="Pfam" id="PF00440">
    <property type="entry name" value="TetR_N"/>
    <property type="match status" value="1"/>
</dbReference>
<evidence type="ECO:0000313" key="5">
    <source>
        <dbReference type="Proteomes" id="UP001140293"/>
    </source>
</evidence>
<dbReference type="InterPro" id="IPR001647">
    <property type="entry name" value="HTH_TetR"/>
</dbReference>
<keyword evidence="5" id="KW-1185">Reference proteome</keyword>
<dbReference type="EMBL" id="JACKSJ010000202">
    <property type="protein sequence ID" value="MCV7172752.1"/>
    <property type="molecule type" value="Genomic_DNA"/>
</dbReference>
<dbReference type="PROSITE" id="PS50977">
    <property type="entry name" value="HTH_TETR_2"/>
    <property type="match status" value="1"/>
</dbReference>
<dbReference type="PRINTS" id="PR00455">
    <property type="entry name" value="HTHTETR"/>
</dbReference>